<dbReference type="AlphaFoldDB" id="A0A1H7LAK3"/>
<name>A0A1H7LAK3_9BURK</name>
<dbReference type="RefSeq" id="WP_143040700.1">
    <property type="nucleotide sequence ID" value="NZ_FNSR01000002.1"/>
</dbReference>
<accession>A0A1H7LAK3</accession>
<dbReference type="STRING" id="416943.SAMN05445871_3926"/>
<reference evidence="2" key="1">
    <citation type="submission" date="2016-10" db="EMBL/GenBank/DDBJ databases">
        <authorList>
            <person name="Varghese N."/>
            <person name="Submissions S."/>
        </authorList>
    </citation>
    <scope>NUCLEOTIDE SEQUENCE [LARGE SCALE GENOMIC DNA]</scope>
    <source>
        <strain evidence="2">LMG 26416</strain>
    </source>
</reference>
<evidence type="ECO:0000313" key="1">
    <source>
        <dbReference type="EMBL" id="SEK95545.1"/>
    </source>
</evidence>
<dbReference type="OrthoDB" id="7056740at2"/>
<organism evidence="1 2">
    <name type="scientific">Paraburkholderia caballeronis</name>
    <dbReference type="NCBI Taxonomy" id="416943"/>
    <lineage>
        <taxon>Bacteria</taxon>
        <taxon>Pseudomonadati</taxon>
        <taxon>Pseudomonadota</taxon>
        <taxon>Betaproteobacteria</taxon>
        <taxon>Burkholderiales</taxon>
        <taxon>Burkholderiaceae</taxon>
        <taxon>Paraburkholderia</taxon>
    </lineage>
</organism>
<sequence length="278" mass="30308">MRVLPEYSVVDHHDDAPIVLAGGPRRLKGTVRLHNPGEARVVVRDARLCGLPAARTRSAATGDKETDAPSIAPDLAVSIPAILAPGQHSFVPVRASIDPHTPPGSYRASLQVGAHRYPVELHVTEHVQLDVQPAEIVVENQPGKRVTKTAVFTNAGNVPLVIGNLGPIALDDELIVCRTLRGTLRDADETVTLPQQWFNAWLRQGKKHFEEMGLLWVDVEGAPIELASGHSIAVELRVRVPDTLDPRTRYSAVGFLYDESIRFLIAPTGLEKATRRGK</sequence>
<keyword evidence="2" id="KW-1185">Reference proteome</keyword>
<protein>
    <submittedName>
        <fullName evidence="1">Uncharacterized protein</fullName>
    </submittedName>
</protein>
<gene>
    <name evidence="1" type="ORF">SAMN05192542_104249</name>
</gene>
<evidence type="ECO:0000313" key="2">
    <source>
        <dbReference type="Proteomes" id="UP000199120"/>
    </source>
</evidence>
<dbReference type="EMBL" id="FOAJ01000004">
    <property type="protein sequence ID" value="SEK95545.1"/>
    <property type="molecule type" value="Genomic_DNA"/>
</dbReference>
<proteinExistence type="predicted"/>
<dbReference type="Proteomes" id="UP000199120">
    <property type="component" value="Unassembled WGS sequence"/>
</dbReference>